<dbReference type="GO" id="GO:0044877">
    <property type="term" value="F:protein-containing complex binding"/>
    <property type="evidence" value="ECO:0007669"/>
    <property type="project" value="TreeGrafter"/>
</dbReference>
<sequence length="214" mass="24164">MKVLVFGGSGFVGQQLLKTFQAQGWQTISVSRHGRPKKGQAAWADEVTWIKSDVTKDQTWQDAAKNADWIIDAIGILFEKPKQGITYENAIVLPLQNIADFLLKQSKPARLIFISANKAPLVLKKYMQHKIAAERFLQQPDFAKLQSVIIYPGLVIDAAKPSTLIAEWGIHLLYRLPFLKKWISGYLPIKRTILADEITKVMRGGKSILTQRRP</sequence>
<dbReference type="AlphaFoldDB" id="G9WIC8"/>
<evidence type="ECO:0000313" key="3">
    <source>
        <dbReference type="Proteomes" id="UP000004959"/>
    </source>
</evidence>
<dbReference type="PANTHER" id="PTHR12126">
    <property type="entry name" value="NADH-UBIQUINONE OXIDOREDUCTASE 39 KDA SUBUNIT-RELATED"/>
    <property type="match status" value="1"/>
</dbReference>
<dbReference type="PANTHER" id="PTHR12126:SF16">
    <property type="entry name" value="MIOREX COMPLEX COMPONENT 2"/>
    <property type="match status" value="1"/>
</dbReference>
<organism evidence="2 3">
    <name type="scientific">Oenococcus kitaharae DSM 17330</name>
    <dbReference type="NCBI Taxonomy" id="1045004"/>
    <lineage>
        <taxon>Bacteria</taxon>
        <taxon>Bacillati</taxon>
        <taxon>Bacillota</taxon>
        <taxon>Bacilli</taxon>
        <taxon>Lactobacillales</taxon>
        <taxon>Lactobacillaceae</taxon>
        <taxon>Oenococcus</taxon>
    </lineage>
</organism>
<proteinExistence type="predicted"/>
<dbReference type="SUPFAM" id="SSF51735">
    <property type="entry name" value="NAD(P)-binding Rossmann-fold domains"/>
    <property type="match status" value="1"/>
</dbReference>
<gene>
    <name evidence="2" type="ORF">OKIT_0831</name>
</gene>
<dbReference type="Gene3D" id="3.40.50.720">
    <property type="entry name" value="NAD(P)-binding Rossmann-like Domain"/>
    <property type="match status" value="1"/>
</dbReference>
<dbReference type="RefSeq" id="WP_007745556.1">
    <property type="nucleotide sequence ID" value="NZ_CM001398.1"/>
</dbReference>
<dbReference type="Proteomes" id="UP000004959">
    <property type="component" value="Chromosome"/>
</dbReference>
<protein>
    <submittedName>
        <fullName evidence="2">NADH dehydrogenase</fullName>
    </submittedName>
</protein>
<dbReference type="InterPro" id="IPR051207">
    <property type="entry name" value="ComplexI_NDUFA9_subunit"/>
</dbReference>
<dbReference type="PATRIC" id="fig|1045004.4.peg.836"/>
<evidence type="ECO:0000313" key="2">
    <source>
        <dbReference type="EMBL" id="EHN58940.1"/>
    </source>
</evidence>
<dbReference type="Pfam" id="PF13460">
    <property type="entry name" value="NAD_binding_10"/>
    <property type="match status" value="1"/>
</dbReference>
<dbReference type="STRING" id="336988.NT96_08205"/>
<comment type="caution">
    <text evidence="2">The sequence shown here is derived from an EMBL/GenBank/DDBJ whole genome shotgun (WGS) entry which is preliminary data.</text>
</comment>
<dbReference type="InterPro" id="IPR016040">
    <property type="entry name" value="NAD(P)-bd_dom"/>
</dbReference>
<feature type="domain" description="NAD(P)-binding" evidence="1">
    <location>
        <begin position="7"/>
        <end position="159"/>
    </location>
</feature>
<dbReference type="InterPro" id="IPR036291">
    <property type="entry name" value="NAD(P)-bd_dom_sf"/>
</dbReference>
<keyword evidence="3" id="KW-1185">Reference proteome</keyword>
<dbReference type="OrthoDB" id="2216847at2"/>
<dbReference type="EMBL" id="AFVZ01000001">
    <property type="protein sequence ID" value="EHN58940.1"/>
    <property type="molecule type" value="Genomic_DNA"/>
</dbReference>
<name>G9WIC8_9LACO</name>
<reference evidence="2 3" key="1">
    <citation type="journal article" date="2012" name="PLoS ONE">
        <title>Functional divergence in the genus oenococcus as predicted by genome sequencing of the newly-described species, Oenococcus kitaharae.</title>
        <authorList>
            <person name="Borneman A.R."/>
            <person name="McCarthy J.M."/>
            <person name="Chambers P.J."/>
            <person name="Bartowsky E.J."/>
        </authorList>
    </citation>
    <scope>NUCLEOTIDE SEQUENCE [LARGE SCALE GENOMIC DNA]</scope>
    <source>
        <strain evidence="3">DSM17330</strain>
    </source>
</reference>
<accession>G9WIC8</accession>
<dbReference type="eggNOG" id="COG0702">
    <property type="taxonomic scope" value="Bacteria"/>
</dbReference>
<dbReference type="HOGENOM" id="CLU_112826_0_0_9"/>
<evidence type="ECO:0000259" key="1">
    <source>
        <dbReference type="Pfam" id="PF13460"/>
    </source>
</evidence>